<dbReference type="GO" id="GO:0016020">
    <property type="term" value="C:membrane"/>
    <property type="evidence" value="ECO:0007669"/>
    <property type="project" value="UniProtKB-SubCell"/>
</dbReference>
<feature type="transmembrane region" description="Helical" evidence="5">
    <location>
        <begin position="407"/>
        <end position="423"/>
    </location>
</feature>
<feature type="transmembrane region" description="Helical" evidence="5">
    <location>
        <begin position="129"/>
        <end position="149"/>
    </location>
</feature>
<evidence type="ECO:0000256" key="1">
    <source>
        <dbReference type="ARBA" id="ARBA00004141"/>
    </source>
</evidence>
<evidence type="ECO:0000256" key="2">
    <source>
        <dbReference type="ARBA" id="ARBA00022692"/>
    </source>
</evidence>
<evidence type="ECO:0000256" key="5">
    <source>
        <dbReference type="SAM" id="Phobius"/>
    </source>
</evidence>
<feature type="transmembrane region" description="Helical" evidence="5">
    <location>
        <begin position="52"/>
        <end position="73"/>
    </location>
</feature>
<comment type="subcellular location">
    <subcellularLocation>
        <location evidence="1">Membrane</location>
        <topology evidence="1">Multi-pass membrane protein</topology>
    </subcellularLocation>
</comment>
<evidence type="ECO:0000313" key="7">
    <source>
        <dbReference type="EMBL" id="MDV2910842.1"/>
    </source>
</evidence>
<accession>A0AAW8YL26</accession>
<reference evidence="7" key="2">
    <citation type="submission" date="2023-10" db="EMBL/GenBank/DDBJ databases">
        <authorList>
            <person name="Khurajog B."/>
        </authorList>
    </citation>
    <scope>NUCLEOTIDE SEQUENCE</scope>
    <source>
        <strain evidence="7">BF14</strain>
    </source>
</reference>
<feature type="transmembrane region" description="Helical" evidence="5">
    <location>
        <begin position="155"/>
        <end position="175"/>
    </location>
</feature>
<gene>
    <name evidence="7" type="ORF">R0H03_03060</name>
</gene>
<feature type="transmembrane region" description="Helical" evidence="5">
    <location>
        <begin position="382"/>
        <end position="401"/>
    </location>
</feature>
<feature type="transmembrane region" description="Helical" evidence="5">
    <location>
        <begin position="23"/>
        <end position="46"/>
    </location>
</feature>
<feature type="transmembrane region" description="Helical" evidence="5">
    <location>
        <begin position="105"/>
        <end position="122"/>
    </location>
</feature>
<comment type="caution">
    <text evidence="7">The sequence shown here is derived from an EMBL/GenBank/DDBJ whole genome shotgun (WGS) entry which is preliminary data.</text>
</comment>
<dbReference type="InterPro" id="IPR049453">
    <property type="entry name" value="Memb_transporter_dom"/>
</dbReference>
<keyword evidence="2 5" id="KW-0812">Transmembrane</keyword>
<feature type="transmembrane region" description="Helical" evidence="5">
    <location>
        <begin position="329"/>
        <end position="348"/>
    </location>
</feature>
<name>A0AAW8YL26_PEDAC</name>
<dbReference type="AlphaFoldDB" id="A0AAW8YL26"/>
<feature type="domain" description="Integral membrane bound transporter" evidence="6">
    <location>
        <begin position="345"/>
        <end position="466"/>
    </location>
</feature>
<dbReference type="RefSeq" id="WP_002831563.1">
    <property type="nucleotide sequence ID" value="NZ_BMWN01000001.1"/>
</dbReference>
<sequence>MNKKIARYLLIWLKSTWLYSKPVWNFVSLSDWLLLSVAVLITNSIGFLLSDIWNATFILMNVGCFFGTIVCLMPRHDEPLINAIKGIAFIGLGGVVGILFSGFPLLLAIVITGGLFLTGITYSFSINTFLRYLFCVLAVMATAGLKIGVSTANMFLGLLSFITGMAIVALIFCLYNKRLNISLPMTASLYSQLVLISNNKKANYFEERTKVLEAVEIMPRIYQVRDPWVFQVVKSADKILTRITWNKNKKNTEALSYIVQLLQGMNVPQPAKLENADSEIQQVISILNTKQERARTFSKRSFSLANEIKTLKKMVSTTSNTTLRFASRLALTGLVCYVLSLAMDQFMIMPLEKHSFWIPLSGCLMVMPGVHDTLGKSSARAFGSLFGACLGVLLFSILFPSQINNKLLYAVVSTILIILFLTIKKFSQFFLMISVTFWLVFLLGGSIAGVTRIVDVIIGGSVAILILLIFPAKSNDDFAENLEDWGKVAGYILLYMSNEEKLSDLKEKDFNTLYIMQDKLKRSANEFIIANRVKNDYETVCLIESIKTLTSKIELQIVQMREHIKLATVQLHEVRGEFQEYYARLNSLTNSTEIEKKTKEQKQSLDHYYFAELNLNIKRLEMEVGQIRAANKVFINS</sequence>
<organism evidence="7 8">
    <name type="scientific">Pediococcus acidilactici</name>
    <dbReference type="NCBI Taxonomy" id="1254"/>
    <lineage>
        <taxon>Bacteria</taxon>
        <taxon>Bacillati</taxon>
        <taxon>Bacillota</taxon>
        <taxon>Bacilli</taxon>
        <taxon>Lactobacillales</taxon>
        <taxon>Lactobacillaceae</taxon>
        <taxon>Pediococcus</taxon>
        <taxon>Pediococcus acidilactici group</taxon>
    </lineage>
</organism>
<proteinExistence type="predicted"/>
<feature type="transmembrane region" description="Helical" evidence="5">
    <location>
        <begin position="456"/>
        <end position="472"/>
    </location>
</feature>
<dbReference type="Proteomes" id="UP001280415">
    <property type="component" value="Unassembled WGS sequence"/>
</dbReference>
<dbReference type="Pfam" id="PF13515">
    <property type="entry name" value="FUSC_2"/>
    <property type="match status" value="1"/>
</dbReference>
<evidence type="ECO:0000259" key="6">
    <source>
        <dbReference type="Pfam" id="PF13515"/>
    </source>
</evidence>
<keyword evidence="3 5" id="KW-1133">Transmembrane helix</keyword>
<protein>
    <submittedName>
        <fullName evidence="7">FUSC family protein</fullName>
    </submittedName>
</protein>
<evidence type="ECO:0000256" key="4">
    <source>
        <dbReference type="ARBA" id="ARBA00023136"/>
    </source>
</evidence>
<feature type="transmembrane region" description="Helical" evidence="5">
    <location>
        <begin position="430"/>
        <end position="450"/>
    </location>
</feature>
<feature type="transmembrane region" description="Helical" evidence="5">
    <location>
        <begin position="80"/>
        <end position="99"/>
    </location>
</feature>
<evidence type="ECO:0000313" key="8">
    <source>
        <dbReference type="Proteomes" id="UP001280415"/>
    </source>
</evidence>
<reference evidence="7" key="1">
    <citation type="journal article" date="2023" name="PeerJ">
        <title>Selection and evaluation of lactic acid bacteria from chicken feces in Thailand as potential probiotics.</title>
        <authorList>
            <person name="Khurajog B."/>
            <person name="Disastra Y."/>
            <person name="Lawwyne L.D."/>
            <person name="Sirichokchatchawan W."/>
            <person name="Niyomtham W."/>
            <person name="Yindee J."/>
            <person name="Hampson D.J."/>
            <person name="Prapasarakul N."/>
        </authorList>
    </citation>
    <scope>NUCLEOTIDE SEQUENCE</scope>
    <source>
        <strain evidence="7">BF14</strain>
    </source>
</reference>
<keyword evidence="4 5" id="KW-0472">Membrane</keyword>
<evidence type="ECO:0000256" key="3">
    <source>
        <dbReference type="ARBA" id="ARBA00022989"/>
    </source>
</evidence>
<dbReference type="EMBL" id="JAWJAX010000003">
    <property type="protein sequence ID" value="MDV2910842.1"/>
    <property type="molecule type" value="Genomic_DNA"/>
</dbReference>